<evidence type="ECO:0000313" key="6">
    <source>
        <dbReference type="EMBL" id="KAB0678869.1"/>
    </source>
</evidence>
<name>A0A7V7TVV6_9HYPH</name>
<organism evidence="6 7">
    <name type="scientific">Plantimonas leprariae</name>
    <dbReference type="NCBI Taxonomy" id="2615207"/>
    <lineage>
        <taxon>Bacteria</taxon>
        <taxon>Pseudomonadati</taxon>
        <taxon>Pseudomonadota</taxon>
        <taxon>Alphaproteobacteria</taxon>
        <taxon>Hyphomicrobiales</taxon>
        <taxon>Aurantimonadaceae</taxon>
        <taxon>Plantimonas</taxon>
    </lineage>
</organism>
<comment type="subcellular location">
    <subcellularLocation>
        <location evidence="1">Endoplasmic reticulum membrane</location>
        <topology evidence="1">Single-pass membrane protein</topology>
    </subcellularLocation>
</comment>
<proteinExistence type="predicted"/>
<dbReference type="Pfam" id="PF08660">
    <property type="entry name" value="Alg14"/>
    <property type="match status" value="1"/>
</dbReference>
<dbReference type="GO" id="GO:0006488">
    <property type="term" value="P:dolichol-linked oligosaccharide biosynthetic process"/>
    <property type="evidence" value="ECO:0007669"/>
    <property type="project" value="InterPro"/>
</dbReference>
<evidence type="ECO:0000313" key="7">
    <source>
        <dbReference type="Proteomes" id="UP000432089"/>
    </source>
</evidence>
<dbReference type="Proteomes" id="UP000432089">
    <property type="component" value="Unassembled WGS sequence"/>
</dbReference>
<accession>A0A7V7TVV6</accession>
<evidence type="ECO:0000256" key="3">
    <source>
        <dbReference type="ARBA" id="ARBA00022824"/>
    </source>
</evidence>
<keyword evidence="5" id="KW-0472">Membrane</keyword>
<dbReference type="PANTHER" id="PTHR12154:SF4">
    <property type="entry name" value="UDP-N-ACETYLGLUCOSAMINE TRANSFERASE SUBUNIT ALG14 HOMOLOG"/>
    <property type="match status" value="1"/>
</dbReference>
<evidence type="ECO:0000256" key="2">
    <source>
        <dbReference type="ARBA" id="ARBA00022692"/>
    </source>
</evidence>
<dbReference type="PANTHER" id="PTHR12154">
    <property type="entry name" value="GLYCOSYL TRANSFERASE-RELATED"/>
    <property type="match status" value="1"/>
</dbReference>
<comment type="caution">
    <text evidence="6">The sequence shown here is derived from an EMBL/GenBank/DDBJ whole genome shotgun (WGS) entry which is preliminary data.</text>
</comment>
<dbReference type="EMBL" id="VZDO01000012">
    <property type="protein sequence ID" value="KAB0678869.1"/>
    <property type="molecule type" value="Genomic_DNA"/>
</dbReference>
<gene>
    <name evidence="6" type="ORF">F6X38_15440</name>
</gene>
<dbReference type="AlphaFoldDB" id="A0A7V7TVV6"/>
<dbReference type="GO" id="GO:0004577">
    <property type="term" value="F:N-acetylglucosaminyldiphosphodolichol N-acetylglucosaminyltransferase activity"/>
    <property type="evidence" value="ECO:0007669"/>
    <property type="project" value="TreeGrafter"/>
</dbReference>
<dbReference type="InterPro" id="IPR013969">
    <property type="entry name" value="Oligosacch_biosynth_Alg14"/>
</dbReference>
<evidence type="ECO:0000256" key="1">
    <source>
        <dbReference type="ARBA" id="ARBA00004389"/>
    </source>
</evidence>
<dbReference type="RefSeq" id="WP_150971117.1">
    <property type="nucleotide sequence ID" value="NZ_VZDO01000012.1"/>
</dbReference>
<evidence type="ECO:0000256" key="4">
    <source>
        <dbReference type="ARBA" id="ARBA00022989"/>
    </source>
</evidence>
<evidence type="ECO:0000256" key="5">
    <source>
        <dbReference type="ARBA" id="ARBA00023136"/>
    </source>
</evidence>
<keyword evidence="2" id="KW-0812">Transmembrane</keyword>
<keyword evidence="3" id="KW-0256">Endoplasmic reticulum</keyword>
<keyword evidence="6" id="KW-0808">Transferase</keyword>
<sequence>MARTSGKVMAVASGGGHWEQLQIICGALAGEDVLLVTTAQNLLQQIGKDGIVVRDCNRNKPLQTLECVWQCLKLVLSVRPKAIISTGAAPGLICLAFGRLTGARTIWVDSFANVEKLSMSGKMARWCADVWLTQWEHLAAPSGPSYAGEVL</sequence>
<protein>
    <submittedName>
        <fullName evidence="6">Glucuronosyltransferase</fullName>
    </submittedName>
</protein>
<keyword evidence="7" id="KW-1185">Reference proteome</keyword>
<reference evidence="6 7" key="1">
    <citation type="submission" date="2019-09" db="EMBL/GenBank/DDBJ databases">
        <title>YIM 132180 draft genome.</title>
        <authorList>
            <person name="Zhang K."/>
        </authorList>
    </citation>
    <scope>NUCLEOTIDE SEQUENCE [LARGE SCALE GENOMIC DNA]</scope>
    <source>
        <strain evidence="6 7">YIM 132180</strain>
    </source>
</reference>
<keyword evidence="4" id="KW-1133">Transmembrane helix</keyword>
<dbReference type="Gene3D" id="3.40.50.2000">
    <property type="entry name" value="Glycogen Phosphorylase B"/>
    <property type="match status" value="1"/>
</dbReference>